<evidence type="ECO:0000313" key="9">
    <source>
        <dbReference type="Proteomes" id="UP000198820"/>
    </source>
</evidence>
<dbReference type="RefSeq" id="WP_234953134.1">
    <property type="nucleotide sequence ID" value="NZ_FNQF01000008.1"/>
</dbReference>
<name>A0A1H4CNE2_9FLAO</name>
<evidence type="ECO:0000256" key="5">
    <source>
        <dbReference type="SAM" id="Phobius"/>
    </source>
</evidence>
<sequence>MKNLLLLVFIFTSSLMFASFPVNREKMSNDLVVHENLDTDNYKDFSVAEVSETVKKEEALTPIVASGYDKWVAAALWFILWPFAAHRWYAGKPVWVNILFIVTLGGLGIWAIIDIINILTDNF</sequence>
<dbReference type="EMBL" id="FNQF01000008">
    <property type="protein sequence ID" value="SEA61840.1"/>
    <property type="molecule type" value="Genomic_DNA"/>
</dbReference>
<evidence type="ECO:0000256" key="6">
    <source>
        <dbReference type="SAM" id="SignalP"/>
    </source>
</evidence>
<protein>
    <submittedName>
        <fullName evidence="8">TM2 domain-containing protein</fullName>
    </submittedName>
</protein>
<keyword evidence="4 5" id="KW-0472">Membrane</keyword>
<dbReference type="InterPro" id="IPR007829">
    <property type="entry name" value="TM2"/>
</dbReference>
<dbReference type="STRING" id="908615.SAMN05421540_10884"/>
<dbReference type="Pfam" id="PF05154">
    <property type="entry name" value="TM2"/>
    <property type="match status" value="1"/>
</dbReference>
<evidence type="ECO:0000259" key="7">
    <source>
        <dbReference type="Pfam" id="PF05154"/>
    </source>
</evidence>
<evidence type="ECO:0000313" key="8">
    <source>
        <dbReference type="EMBL" id="SEA61840.1"/>
    </source>
</evidence>
<keyword evidence="2 5" id="KW-0812">Transmembrane</keyword>
<evidence type="ECO:0000256" key="3">
    <source>
        <dbReference type="ARBA" id="ARBA00022989"/>
    </source>
</evidence>
<evidence type="ECO:0000256" key="4">
    <source>
        <dbReference type="ARBA" id="ARBA00023136"/>
    </source>
</evidence>
<feature type="signal peptide" evidence="6">
    <location>
        <begin position="1"/>
        <end position="18"/>
    </location>
</feature>
<feature type="transmembrane region" description="Helical" evidence="5">
    <location>
        <begin position="96"/>
        <end position="119"/>
    </location>
</feature>
<evidence type="ECO:0000256" key="1">
    <source>
        <dbReference type="ARBA" id="ARBA00004141"/>
    </source>
</evidence>
<gene>
    <name evidence="8" type="ORF">SAMN05421540_10884</name>
</gene>
<organism evidence="8 9">
    <name type="scientific">Psychroflexus halocasei</name>
    <dbReference type="NCBI Taxonomy" id="908615"/>
    <lineage>
        <taxon>Bacteria</taxon>
        <taxon>Pseudomonadati</taxon>
        <taxon>Bacteroidota</taxon>
        <taxon>Flavobacteriia</taxon>
        <taxon>Flavobacteriales</taxon>
        <taxon>Flavobacteriaceae</taxon>
        <taxon>Psychroflexus</taxon>
    </lineage>
</organism>
<dbReference type="GO" id="GO:0016020">
    <property type="term" value="C:membrane"/>
    <property type="evidence" value="ECO:0007669"/>
    <property type="project" value="UniProtKB-SubCell"/>
</dbReference>
<accession>A0A1H4CNE2</accession>
<dbReference type="AlphaFoldDB" id="A0A1H4CNE2"/>
<dbReference type="Proteomes" id="UP000198820">
    <property type="component" value="Unassembled WGS sequence"/>
</dbReference>
<proteinExistence type="predicted"/>
<keyword evidence="9" id="KW-1185">Reference proteome</keyword>
<evidence type="ECO:0000256" key="2">
    <source>
        <dbReference type="ARBA" id="ARBA00022692"/>
    </source>
</evidence>
<keyword evidence="6" id="KW-0732">Signal</keyword>
<reference evidence="8 9" key="1">
    <citation type="submission" date="2016-10" db="EMBL/GenBank/DDBJ databases">
        <authorList>
            <person name="de Groot N.N."/>
        </authorList>
    </citation>
    <scope>NUCLEOTIDE SEQUENCE [LARGE SCALE GENOMIC DNA]</scope>
    <source>
        <strain evidence="8 9">DSM 23581</strain>
    </source>
</reference>
<feature type="domain" description="TM2" evidence="7">
    <location>
        <begin position="67"/>
        <end position="116"/>
    </location>
</feature>
<comment type="subcellular location">
    <subcellularLocation>
        <location evidence="1">Membrane</location>
        <topology evidence="1">Multi-pass membrane protein</topology>
    </subcellularLocation>
</comment>
<feature type="chain" id="PRO_5011604454" evidence="6">
    <location>
        <begin position="19"/>
        <end position="123"/>
    </location>
</feature>
<keyword evidence="3 5" id="KW-1133">Transmembrane helix</keyword>